<evidence type="ECO:0000313" key="1">
    <source>
        <dbReference type="EMBL" id="JAD49286.1"/>
    </source>
</evidence>
<sequence>MQIEVSLMKDLLQKRPQKVLGPIC</sequence>
<dbReference type="EMBL" id="GBRH01248609">
    <property type="protein sequence ID" value="JAD49286.1"/>
    <property type="molecule type" value="Transcribed_RNA"/>
</dbReference>
<protein>
    <submittedName>
        <fullName evidence="1">Uncharacterized protein</fullName>
    </submittedName>
</protein>
<organism evidence="1">
    <name type="scientific">Arundo donax</name>
    <name type="common">Giant reed</name>
    <name type="synonym">Donax arundinaceus</name>
    <dbReference type="NCBI Taxonomy" id="35708"/>
    <lineage>
        <taxon>Eukaryota</taxon>
        <taxon>Viridiplantae</taxon>
        <taxon>Streptophyta</taxon>
        <taxon>Embryophyta</taxon>
        <taxon>Tracheophyta</taxon>
        <taxon>Spermatophyta</taxon>
        <taxon>Magnoliopsida</taxon>
        <taxon>Liliopsida</taxon>
        <taxon>Poales</taxon>
        <taxon>Poaceae</taxon>
        <taxon>PACMAD clade</taxon>
        <taxon>Arundinoideae</taxon>
        <taxon>Arundineae</taxon>
        <taxon>Arundo</taxon>
    </lineage>
</organism>
<reference evidence="1" key="1">
    <citation type="submission" date="2014-09" db="EMBL/GenBank/DDBJ databases">
        <authorList>
            <person name="Magalhaes I.L.F."/>
            <person name="Oliveira U."/>
            <person name="Santos F.R."/>
            <person name="Vidigal T.H.D.A."/>
            <person name="Brescovit A.D."/>
            <person name="Santos A.J."/>
        </authorList>
    </citation>
    <scope>NUCLEOTIDE SEQUENCE</scope>
    <source>
        <tissue evidence="1">Shoot tissue taken approximately 20 cm above the soil surface</tissue>
    </source>
</reference>
<dbReference type="AlphaFoldDB" id="A0A0A9ADT1"/>
<accession>A0A0A9ADT1</accession>
<name>A0A0A9ADT1_ARUDO</name>
<reference evidence="1" key="2">
    <citation type="journal article" date="2015" name="Data Brief">
        <title>Shoot transcriptome of the giant reed, Arundo donax.</title>
        <authorList>
            <person name="Barrero R.A."/>
            <person name="Guerrero F.D."/>
            <person name="Moolhuijzen P."/>
            <person name="Goolsby J.A."/>
            <person name="Tidwell J."/>
            <person name="Bellgard S.E."/>
            <person name="Bellgard M.I."/>
        </authorList>
    </citation>
    <scope>NUCLEOTIDE SEQUENCE</scope>
    <source>
        <tissue evidence="1">Shoot tissue taken approximately 20 cm above the soil surface</tissue>
    </source>
</reference>
<proteinExistence type="predicted"/>